<evidence type="ECO:0000313" key="2">
    <source>
        <dbReference type="EMBL" id="CAJ1935167.1"/>
    </source>
</evidence>
<comment type="caution">
    <text evidence="2">The sequence shown here is derived from an EMBL/GenBank/DDBJ whole genome shotgun (WGS) entry which is preliminary data.</text>
</comment>
<dbReference type="PROSITE" id="PS50106">
    <property type="entry name" value="PDZ"/>
    <property type="match status" value="1"/>
</dbReference>
<dbReference type="SMART" id="SM00228">
    <property type="entry name" value="PDZ"/>
    <property type="match status" value="2"/>
</dbReference>
<dbReference type="EMBL" id="CAKOGP040000446">
    <property type="protein sequence ID" value="CAJ1935167.1"/>
    <property type="molecule type" value="Genomic_DNA"/>
</dbReference>
<evidence type="ECO:0000313" key="3">
    <source>
        <dbReference type="Proteomes" id="UP001295423"/>
    </source>
</evidence>
<dbReference type="Proteomes" id="UP001295423">
    <property type="component" value="Unassembled WGS sequence"/>
</dbReference>
<sequence length="213" mass="22818">MVVVKAAATKQAGAKYGIAFSRKTPDSPLMIRTIRDESPFAGKGLEPGMIVTKVNGEEMTWLGPRDAAKVLQKAQVGATMQVEAATLFKAAGKKPKRKTKCGIWLKNSTKVPGLFISQINGDSIFAGSSLETGMKVIQLNGTSCHDDMKFHEALELLKKASGQVEIVAADTPYKGKMKGASGGIPGLSPLSDSEDELDRKPLLDRLFPMLVDL</sequence>
<dbReference type="AlphaFoldDB" id="A0AAD2CIT5"/>
<protein>
    <recommendedName>
        <fullName evidence="1">PDZ domain-containing protein</fullName>
    </recommendedName>
</protein>
<evidence type="ECO:0000259" key="1">
    <source>
        <dbReference type="PROSITE" id="PS50106"/>
    </source>
</evidence>
<dbReference type="Gene3D" id="2.30.42.10">
    <property type="match status" value="2"/>
</dbReference>
<gene>
    <name evidence="2" type="ORF">CYCCA115_LOCUS4504</name>
</gene>
<accession>A0AAD2CIT5</accession>
<name>A0AAD2CIT5_9STRA</name>
<proteinExistence type="predicted"/>
<organism evidence="2 3">
    <name type="scientific">Cylindrotheca closterium</name>
    <dbReference type="NCBI Taxonomy" id="2856"/>
    <lineage>
        <taxon>Eukaryota</taxon>
        <taxon>Sar</taxon>
        <taxon>Stramenopiles</taxon>
        <taxon>Ochrophyta</taxon>
        <taxon>Bacillariophyta</taxon>
        <taxon>Bacillariophyceae</taxon>
        <taxon>Bacillariophycidae</taxon>
        <taxon>Bacillariales</taxon>
        <taxon>Bacillariaceae</taxon>
        <taxon>Cylindrotheca</taxon>
    </lineage>
</organism>
<reference evidence="2" key="1">
    <citation type="submission" date="2023-08" db="EMBL/GenBank/DDBJ databases">
        <authorList>
            <person name="Audoor S."/>
            <person name="Bilcke G."/>
        </authorList>
    </citation>
    <scope>NUCLEOTIDE SEQUENCE</scope>
</reference>
<dbReference type="SUPFAM" id="SSF50156">
    <property type="entry name" value="PDZ domain-like"/>
    <property type="match status" value="2"/>
</dbReference>
<feature type="domain" description="PDZ" evidence="1">
    <location>
        <begin position="84"/>
        <end position="172"/>
    </location>
</feature>
<keyword evidence="3" id="KW-1185">Reference proteome</keyword>
<dbReference type="InterPro" id="IPR036034">
    <property type="entry name" value="PDZ_sf"/>
</dbReference>
<dbReference type="InterPro" id="IPR001478">
    <property type="entry name" value="PDZ"/>
</dbReference>